<dbReference type="AlphaFoldDB" id="A0A6I6GQV8"/>
<dbReference type="InterPro" id="IPR032818">
    <property type="entry name" value="DedA-like"/>
</dbReference>
<protein>
    <recommendedName>
        <fullName evidence="8">VTT domain-containing protein</fullName>
    </recommendedName>
</protein>
<organism evidence="9 10">
    <name type="scientific">Phnomibacter ginsenosidimutans</name>
    <dbReference type="NCBI Taxonomy" id="2676868"/>
    <lineage>
        <taxon>Bacteria</taxon>
        <taxon>Pseudomonadati</taxon>
        <taxon>Bacteroidota</taxon>
        <taxon>Chitinophagia</taxon>
        <taxon>Chitinophagales</taxon>
        <taxon>Chitinophagaceae</taxon>
        <taxon>Phnomibacter</taxon>
    </lineage>
</organism>
<evidence type="ECO:0000313" key="9">
    <source>
        <dbReference type="EMBL" id="QGW30078.1"/>
    </source>
</evidence>
<dbReference type="KEGG" id="fls:GLV81_14145"/>
<evidence type="ECO:0000256" key="1">
    <source>
        <dbReference type="ARBA" id="ARBA00004651"/>
    </source>
</evidence>
<evidence type="ECO:0000256" key="6">
    <source>
        <dbReference type="ARBA" id="ARBA00023136"/>
    </source>
</evidence>
<keyword evidence="3" id="KW-1003">Cell membrane</keyword>
<feature type="domain" description="VTT" evidence="8">
    <location>
        <begin position="145"/>
        <end position="256"/>
    </location>
</feature>
<comment type="similarity">
    <text evidence="2">Belongs to the DedA family.</text>
</comment>
<feature type="transmembrane region" description="Helical" evidence="7">
    <location>
        <begin position="236"/>
        <end position="256"/>
    </location>
</feature>
<dbReference type="InterPro" id="IPR032816">
    <property type="entry name" value="VTT_dom"/>
</dbReference>
<evidence type="ECO:0000256" key="2">
    <source>
        <dbReference type="ARBA" id="ARBA00010792"/>
    </source>
</evidence>
<dbReference type="PANTHER" id="PTHR30353:SF0">
    <property type="entry name" value="TRANSMEMBRANE PROTEIN"/>
    <property type="match status" value="1"/>
</dbReference>
<evidence type="ECO:0000313" key="10">
    <source>
        <dbReference type="Proteomes" id="UP000426027"/>
    </source>
</evidence>
<dbReference type="Proteomes" id="UP000426027">
    <property type="component" value="Chromosome"/>
</dbReference>
<dbReference type="GO" id="GO:0005886">
    <property type="term" value="C:plasma membrane"/>
    <property type="evidence" value="ECO:0007669"/>
    <property type="project" value="UniProtKB-SubCell"/>
</dbReference>
<evidence type="ECO:0000256" key="7">
    <source>
        <dbReference type="SAM" id="Phobius"/>
    </source>
</evidence>
<feature type="transmembrane region" description="Helical" evidence="7">
    <location>
        <begin position="152"/>
        <end position="171"/>
    </location>
</feature>
<evidence type="ECO:0000256" key="5">
    <source>
        <dbReference type="ARBA" id="ARBA00022989"/>
    </source>
</evidence>
<proteinExistence type="inferred from homology"/>
<accession>A0A6I6GQV8</accession>
<comment type="subcellular location">
    <subcellularLocation>
        <location evidence="1">Cell membrane</location>
        <topology evidence="1">Multi-pass membrane protein</topology>
    </subcellularLocation>
</comment>
<name>A0A6I6GQV8_9BACT</name>
<keyword evidence="4 7" id="KW-0812">Transmembrane</keyword>
<keyword evidence="6 7" id="KW-0472">Membrane</keyword>
<keyword evidence="10" id="KW-1185">Reference proteome</keyword>
<feature type="transmembrane region" description="Helical" evidence="7">
    <location>
        <begin position="276"/>
        <end position="295"/>
    </location>
</feature>
<keyword evidence="5 7" id="KW-1133">Transmembrane helix</keyword>
<dbReference type="Pfam" id="PF09335">
    <property type="entry name" value="VTT_dom"/>
    <property type="match status" value="1"/>
</dbReference>
<feature type="transmembrane region" description="Helical" evidence="7">
    <location>
        <begin position="114"/>
        <end position="132"/>
    </location>
</feature>
<evidence type="ECO:0000256" key="3">
    <source>
        <dbReference type="ARBA" id="ARBA00022475"/>
    </source>
</evidence>
<evidence type="ECO:0000259" key="8">
    <source>
        <dbReference type="Pfam" id="PF09335"/>
    </source>
</evidence>
<gene>
    <name evidence="9" type="ORF">GLV81_14145</name>
</gene>
<dbReference type="EMBL" id="CP046566">
    <property type="protein sequence ID" value="QGW30078.1"/>
    <property type="molecule type" value="Genomic_DNA"/>
</dbReference>
<dbReference type="PANTHER" id="PTHR30353">
    <property type="entry name" value="INNER MEMBRANE PROTEIN DEDA-RELATED"/>
    <property type="match status" value="1"/>
</dbReference>
<reference evidence="9 10" key="1">
    <citation type="submission" date="2019-11" db="EMBL/GenBank/DDBJ databases">
        <authorList>
            <person name="Im W.T."/>
        </authorList>
    </citation>
    <scope>NUCLEOTIDE SEQUENCE [LARGE SCALE GENOMIC DNA]</scope>
    <source>
        <strain evidence="9 10">SB-02</strain>
    </source>
</reference>
<evidence type="ECO:0000256" key="4">
    <source>
        <dbReference type="ARBA" id="ARBA00022692"/>
    </source>
</evidence>
<feature type="transmembrane region" description="Helical" evidence="7">
    <location>
        <begin position="89"/>
        <end position="109"/>
    </location>
</feature>
<sequence>MVAVSSGLLAQQDSLYLHNQYSPIKNTGVTVNGNALETNGSGLVIIKGLKASDSLRIEAPHHDAVSLAASTVSNGQKISLNKHFTWQDLLTPMFYIINGGLYLLLFIIFAETGLFAGFFLPGDSLLFVAGIYSTELASEFPIHGGGDVVNLLLLWILISACGILGNMVGYWTGRKVGPAMYHWKENFFFKRKYLYEAHDFFEKHGGLAIIGARFLPFIRTFAPIVAGIVDMSRPKFMFYNITGSLLWVFSMLFAGHYLQKFILSQFGFDLKSHLEVIVIGIVLVTTAPVIWKIFFSKKKAATPSDSATKQ</sequence>